<gene>
    <name evidence="2" type="ORF">GCM10022281_18010</name>
</gene>
<keyword evidence="1" id="KW-0051">Antiviral defense</keyword>
<dbReference type="CDD" id="cd05400">
    <property type="entry name" value="NT_2-5OAS_ClassI-CCAase"/>
    <property type="match status" value="1"/>
</dbReference>
<evidence type="ECO:0000313" key="3">
    <source>
        <dbReference type="Proteomes" id="UP001424459"/>
    </source>
</evidence>
<dbReference type="RefSeq" id="WP_344696745.1">
    <property type="nucleotide sequence ID" value="NZ_BAABBR010000001.1"/>
</dbReference>
<keyword evidence="3" id="KW-1185">Reference proteome</keyword>
<dbReference type="InterPro" id="IPR043519">
    <property type="entry name" value="NT_sf"/>
</dbReference>
<name>A0ABP7U8E0_9SPHN</name>
<comment type="caution">
    <text evidence="2">The sequence shown here is derived from an EMBL/GenBank/DDBJ whole genome shotgun (WGS) entry which is preliminary data.</text>
</comment>
<dbReference type="Pfam" id="PF18144">
    <property type="entry name" value="SMODS"/>
    <property type="match status" value="1"/>
</dbReference>
<dbReference type="Proteomes" id="UP001424459">
    <property type="component" value="Unassembled WGS sequence"/>
</dbReference>
<protein>
    <recommendedName>
        <fullName evidence="4">Nucleotidyltransferase</fullName>
    </recommendedName>
</protein>
<dbReference type="EMBL" id="BAABBR010000001">
    <property type="protein sequence ID" value="GAA4037708.1"/>
    <property type="molecule type" value="Genomic_DNA"/>
</dbReference>
<proteinExistence type="predicted"/>
<accession>A0ABP7U8E0</accession>
<evidence type="ECO:0000313" key="2">
    <source>
        <dbReference type="EMBL" id="GAA4037708.1"/>
    </source>
</evidence>
<sequence length="292" mass="32748">MSVSKRFSTFLNNLKLTDAQKSDGASKRESVVRALNIHYWGSSSGTSNSRFVGSWAKKTRIRPPRDVDVLFELPASIHARFEQRSGNKQSQLLQEVKTVLANSFTRTAIKGDGPIVLVSFASYDVELIPSFQRLGGGHFVCMTSLGGWYKHEAYEAQNVAMTASNALSRNNTRDLVRMMKRWQSFCGVPLRSFHIELLAIEFIATWGNRGNSEVYYDYMCRDFFAYIMGRQNGYVYAPGTAETMSLGSMWSSKAQSALNRAQKACAHEANAEIGLAGEQWQMIFGTDIPRFV</sequence>
<reference evidence="3" key="1">
    <citation type="journal article" date="2019" name="Int. J. Syst. Evol. Microbiol.">
        <title>The Global Catalogue of Microorganisms (GCM) 10K type strain sequencing project: providing services to taxonomists for standard genome sequencing and annotation.</title>
        <authorList>
            <consortium name="The Broad Institute Genomics Platform"/>
            <consortium name="The Broad Institute Genome Sequencing Center for Infectious Disease"/>
            <person name="Wu L."/>
            <person name="Ma J."/>
        </authorList>
    </citation>
    <scope>NUCLEOTIDE SEQUENCE [LARGE SCALE GENOMIC DNA]</scope>
    <source>
        <strain evidence="3">JCM 17564</strain>
    </source>
</reference>
<evidence type="ECO:0000256" key="1">
    <source>
        <dbReference type="ARBA" id="ARBA00023118"/>
    </source>
</evidence>
<evidence type="ECO:0008006" key="4">
    <source>
        <dbReference type="Google" id="ProtNLM"/>
    </source>
</evidence>
<dbReference type="SUPFAM" id="SSF81301">
    <property type="entry name" value="Nucleotidyltransferase"/>
    <property type="match status" value="1"/>
</dbReference>
<dbReference type="InterPro" id="IPR006116">
    <property type="entry name" value="NT_2-5OAS_ClassI-CCAase"/>
</dbReference>
<organism evidence="2 3">
    <name type="scientific">Sphingomonas rosea</name>
    <dbReference type="NCBI Taxonomy" id="335605"/>
    <lineage>
        <taxon>Bacteria</taxon>
        <taxon>Pseudomonadati</taxon>
        <taxon>Pseudomonadota</taxon>
        <taxon>Alphaproteobacteria</taxon>
        <taxon>Sphingomonadales</taxon>
        <taxon>Sphingomonadaceae</taxon>
        <taxon>Sphingomonas</taxon>
    </lineage>
</organism>